<proteinExistence type="predicted"/>
<protein>
    <submittedName>
        <fullName evidence="1">Uncharacterized protein</fullName>
    </submittedName>
</protein>
<dbReference type="Proteomes" id="UP000281028">
    <property type="component" value="Unassembled WGS sequence"/>
</dbReference>
<name>A0A3S1CZ52_9BACT</name>
<evidence type="ECO:0000313" key="2">
    <source>
        <dbReference type="Proteomes" id="UP000281028"/>
    </source>
</evidence>
<comment type="caution">
    <text evidence="1">The sequence shown here is derived from an EMBL/GenBank/DDBJ whole genome shotgun (WGS) entry which is preliminary data.</text>
</comment>
<evidence type="ECO:0000313" key="1">
    <source>
        <dbReference type="EMBL" id="NSL87958.1"/>
    </source>
</evidence>
<keyword evidence="2" id="KW-1185">Reference proteome</keyword>
<reference evidence="1" key="1">
    <citation type="submission" date="2020-05" db="EMBL/GenBank/DDBJ databases">
        <title>Chitinophaga laudate sp. nov., isolated from a tropical peat swamp.</title>
        <authorList>
            <person name="Goh C.B.S."/>
            <person name="Lee M.S."/>
            <person name="Parimannan S."/>
            <person name="Pasbakhsh P."/>
            <person name="Yule C.M."/>
            <person name="Rajandas H."/>
            <person name="Loke S."/>
            <person name="Croft L."/>
            <person name="Tan J.B.L."/>
        </authorList>
    </citation>
    <scope>NUCLEOTIDE SEQUENCE</scope>
    <source>
        <strain evidence="1">Mgbs1</strain>
    </source>
</reference>
<dbReference type="OrthoDB" id="674517at2"/>
<gene>
    <name evidence="1" type="ORF">ECE50_014010</name>
</gene>
<dbReference type="AlphaFoldDB" id="A0A3S1CZ52"/>
<accession>A0A3S1CZ52</accession>
<sequence>MNNVNTPETEEQRLSQHDDDEGPSWGSVIVGLLLGIAGVVLIFYRYNQFQHPDGEVISITKIEMLLYKVSGKRFQVLLGAYGLISLAGFWLAVSNIIHLRKRK</sequence>
<dbReference type="EMBL" id="RIAR02000001">
    <property type="protein sequence ID" value="NSL87958.1"/>
    <property type="molecule type" value="Genomic_DNA"/>
</dbReference>
<organism evidence="1 2">
    <name type="scientific">Chitinophaga solisilvae</name>
    <dbReference type="NCBI Taxonomy" id="1233460"/>
    <lineage>
        <taxon>Bacteria</taxon>
        <taxon>Pseudomonadati</taxon>
        <taxon>Bacteroidota</taxon>
        <taxon>Chitinophagia</taxon>
        <taxon>Chitinophagales</taxon>
        <taxon>Chitinophagaceae</taxon>
        <taxon>Chitinophaga</taxon>
    </lineage>
</organism>